<evidence type="ECO:0000256" key="1">
    <source>
        <dbReference type="ARBA" id="ARBA00022741"/>
    </source>
</evidence>
<keyword evidence="3" id="KW-0805">Transcription regulation</keyword>
<dbReference type="InterPro" id="IPR004096">
    <property type="entry name" value="V4R"/>
</dbReference>
<keyword evidence="2" id="KW-0067">ATP-binding</keyword>
<dbReference type="CDD" id="cd00009">
    <property type="entry name" value="AAA"/>
    <property type="match status" value="1"/>
</dbReference>
<dbReference type="PROSITE" id="PS50045">
    <property type="entry name" value="SIGMA54_INTERACT_4"/>
    <property type="match status" value="1"/>
</dbReference>
<dbReference type="Gene3D" id="1.10.8.60">
    <property type="match status" value="1"/>
</dbReference>
<dbReference type="PROSITE" id="PS00676">
    <property type="entry name" value="SIGMA54_INTERACT_2"/>
    <property type="match status" value="1"/>
</dbReference>
<dbReference type="PRINTS" id="PR01590">
    <property type="entry name" value="HTHFIS"/>
</dbReference>
<evidence type="ECO:0000256" key="3">
    <source>
        <dbReference type="ARBA" id="ARBA00023015"/>
    </source>
</evidence>
<dbReference type="Pfam" id="PF06505">
    <property type="entry name" value="XylR_N"/>
    <property type="match status" value="1"/>
</dbReference>
<protein>
    <submittedName>
        <fullName evidence="7">Sigma-54-dependent Fis family transcriptional regulator</fullName>
    </submittedName>
</protein>
<keyword evidence="1" id="KW-0547">Nucleotide-binding</keyword>
<dbReference type="Gene3D" id="3.30.1380.20">
    <property type="entry name" value="Trafficking protein particle complex subunit 3"/>
    <property type="match status" value="1"/>
</dbReference>
<feature type="domain" description="Sigma-54 factor interaction" evidence="6">
    <location>
        <begin position="262"/>
        <end position="491"/>
    </location>
</feature>
<dbReference type="InterPro" id="IPR058031">
    <property type="entry name" value="AAA_lid_NorR"/>
</dbReference>
<dbReference type="Pfam" id="PF02830">
    <property type="entry name" value="V4R"/>
    <property type="match status" value="1"/>
</dbReference>
<sequence>MSKPLLSRVSLAEVSRRTGALMGRGEPVPGGEGAQPSPRLADITECLFFSPGDGRIWLNDQRMVLMHSASMGTLRRELIETLGLERARGLLTRTGYESGARDAQLVRERWPDGGLFEVFMAGTKLHALEGVVKVEPVAYEIDPDSGHYHGEFLWHHASEDDEHIQAYGVGTEPACWMQLGYAMGYVTGMMGRLVVFREVECRSMGAQRCRVVGKTAEAWGDVSEDLRYLNAQDFLATRTHGNAPRAVLGTPALARAEGGGDMVGVSSAFKAACHMLSRVAPTKATVLFTGESGVGKEMFAATLHRISPRREQPFVAVNCAAIPENLVESELFGVERGAFTGATVSRPGRFERAHGGTLFLDEIGTLSLVSQGKLLRALQQGEIERVGGSRTVAVDVRVIAATNVDLRAEVQAGRFREDLFYRLDVYPIHLPRLRERREDIPLLMSHFLDLYARLHGRRLLGYTPRAVKALLGYAFPGNIRELQNMVERGVISAEEGGVIDLPHMLRREHMVDGEQFGISSAGGLAAMDHAPAMQDTAEEDLLERLADPQTGTLDLAALERRLMSEAVASAGQNLSAAARRLGLTRAQLAYRLRAAGDSAAG</sequence>
<dbReference type="InterPro" id="IPR009057">
    <property type="entry name" value="Homeodomain-like_sf"/>
</dbReference>
<dbReference type="PROSITE" id="PS00688">
    <property type="entry name" value="SIGMA54_INTERACT_3"/>
    <property type="match status" value="1"/>
</dbReference>
<dbReference type="Pfam" id="PF00158">
    <property type="entry name" value="Sigma54_activat"/>
    <property type="match status" value="1"/>
</dbReference>
<dbReference type="RefSeq" id="WP_128229576.1">
    <property type="nucleotide sequence ID" value="NZ_SACR01000004.1"/>
</dbReference>
<dbReference type="AlphaFoldDB" id="A0A437RFE7"/>
<dbReference type="SUPFAM" id="SSF111126">
    <property type="entry name" value="Ligand-binding domain in the NO signalling and Golgi transport"/>
    <property type="match status" value="1"/>
</dbReference>
<evidence type="ECO:0000259" key="6">
    <source>
        <dbReference type="PROSITE" id="PS50045"/>
    </source>
</evidence>
<dbReference type="GO" id="GO:0043565">
    <property type="term" value="F:sequence-specific DNA binding"/>
    <property type="evidence" value="ECO:0007669"/>
    <property type="project" value="InterPro"/>
</dbReference>
<evidence type="ECO:0000313" key="7">
    <source>
        <dbReference type="EMBL" id="RVU45488.1"/>
    </source>
</evidence>
<evidence type="ECO:0000256" key="4">
    <source>
        <dbReference type="ARBA" id="ARBA00023125"/>
    </source>
</evidence>
<dbReference type="InterPro" id="IPR025943">
    <property type="entry name" value="Sigma_54_int_dom_ATP-bd_2"/>
</dbReference>
<dbReference type="InterPro" id="IPR027417">
    <property type="entry name" value="P-loop_NTPase"/>
</dbReference>
<proteinExistence type="predicted"/>
<dbReference type="InterPro" id="IPR025944">
    <property type="entry name" value="Sigma_54_int_dom_CS"/>
</dbReference>
<dbReference type="InterPro" id="IPR024096">
    <property type="entry name" value="NO_sig/Golgi_transp_ligand-bd"/>
</dbReference>
<organism evidence="7 8">
    <name type="scientific">Rubrivivax rivuli</name>
    <dbReference type="NCBI Taxonomy" id="1862385"/>
    <lineage>
        <taxon>Bacteria</taxon>
        <taxon>Pseudomonadati</taxon>
        <taxon>Pseudomonadota</taxon>
        <taxon>Betaproteobacteria</taxon>
        <taxon>Burkholderiales</taxon>
        <taxon>Sphaerotilaceae</taxon>
        <taxon>Rubrivivax</taxon>
    </lineage>
</organism>
<keyword evidence="4" id="KW-0238">DNA-binding</keyword>
<dbReference type="InterPro" id="IPR010523">
    <property type="entry name" value="XylR_N"/>
</dbReference>
<dbReference type="PANTHER" id="PTHR32071">
    <property type="entry name" value="TRANSCRIPTIONAL REGULATORY PROTEIN"/>
    <property type="match status" value="1"/>
</dbReference>
<dbReference type="InterPro" id="IPR003593">
    <property type="entry name" value="AAA+_ATPase"/>
</dbReference>
<keyword evidence="8" id="KW-1185">Reference proteome</keyword>
<dbReference type="EMBL" id="SACR01000004">
    <property type="protein sequence ID" value="RVU45488.1"/>
    <property type="molecule type" value="Genomic_DNA"/>
</dbReference>
<dbReference type="PANTHER" id="PTHR32071:SF117">
    <property type="entry name" value="PTS-DEPENDENT DIHYDROXYACETONE KINASE OPERON REGULATORY PROTEIN-RELATED"/>
    <property type="match status" value="1"/>
</dbReference>
<dbReference type="GO" id="GO:0005524">
    <property type="term" value="F:ATP binding"/>
    <property type="evidence" value="ECO:0007669"/>
    <property type="project" value="UniProtKB-KW"/>
</dbReference>
<name>A0A437RFE7_9BURK</name>
<accession>A0A437RFE7</accession>
<dbReference type="InterPro" id="IPR025662">
    <property type="entry name" value="Sigma_54_int_dom_ATP-bd_1"/>
</dbReference>
<dbReference type="GO" id="GO:0006355">
    <property type="term" value="P:regulation of DNA-templated transcription"/>
    <property type="evidence" value="ECO:0007669"/>
    <property type="project" value="InterPro"/>
</dbReference>
<dbReference type="SMART" id="SM00382">
    <property type="entry name" value="AAA"/>
    <property type="match status" value="1"/>
</dbReference>
<dbReference type="OrthoDB" id="9761705at2"/>
<dbReference type="SUPFAM" id="SSF46689">
    <property type="entry name" value="Homeodomain-like"/>
    <property type="match status" value="1"/>
</dbReference>
<reference evidence="7 8" key="1">
    <citation type="submission" date="2019-01" db="EMBL/GenBank/DDBJ databases">
        <authorList>
            <person name="Chen W.-M."/>
        </authorList>
    </citation>
    <scope>NUCLEOTIDE SEQUENCE [LARGE SCALE GENOMIC DNA]</scope>
    <source>
        <strain evidence="7 8">KYPY4</strain>
    </source>
</reference>
<dbReference type="Gene3D" id="1.10.10.60">
    <property type="entry name" value="Homeodomain-like"/>
    <property type="match status" value="1"/>
</dbReference>
<comment type="caution">
    <text evidence="7">The sequence shown here is derived from an EMBL/GenBank/DDBJ whole genome shotgun (WGS) entry which is preliminary data.</text>
</comment>
<dbReference type="FunFam" id="3.40.50.300:FF:000006">
    <property type="entry name" value="DNA-binding transcriptional regulator NtrC"/>
    <property type="match status" value="1"/>
</dbReference>
<evidence type="ECO:0000313" key="8">
    <source>
        <dbReference type="Proteomes" id="UP000285575"/>
    </source>
</evidence>
<dbReference type="Pfam" id="PF02954">
    <property type="entry name" value="HTH_8"/>
    <property type="match status" value="1"/>
</dbReference>
<dbReference type="Proteomes" id="UP000285575">
    <property type="component" value="Unassembled WGS sequence"/>
</dbReference>
<keyword evidence="5" id="KW-0804">Transcription</keyword>
<dbReference type="Pfam" id="PF25601">
    <property type="entry name" value="AAA_lid_14"/>
    <property type="match status" value="1"/>
</dbReference>
<evidence type="ECO:0000256" key="2">
    <source>
        <dbReference type="ARBA" id="ARBA00022840"/>
    </source>
</evidence>
<dbReference type="InterPro" id="IPR002078">
    <property type="entry name" value="Sigma_54_int"/>
</dbReference>
<dbReference type="Gene3D" id="3.40.50.300">
    <property type="entry name" value="P-loop containing nucleotide triphosphate hydrolases"/>
    <property type="match status" value="1"/>
</dbReference>
<dbReference type="SMART" id="SM00989">
    <property type="entry name" value="V4R"/>
    <property type="match status" value="1"/>
</dbReference>
<evidence type="ECO:0000256" key="5">
    <source>
        <dbReference type="ARBA" id="ARBA00023163"/>
    </source>
</evidence>
<dbReference type="InterPro" id="IPR002197">
    <property type="entry name" value="HTH_Fis"/>
</dbReference>
<dbReference type="SUPFAM" id="SSF52540">
    <property type="entry name" value="P-loop containing nucleoside triphosphate hydrolases"/>
    <property type="match status" value="1"/>
</dbReference>
<gene>
    <name evidence="7" type="ORF">EOE66_15350</name>
</gene>
<dbReference type="PROSITE" id="PS00675">
    <property type="entry name" value="SIGMA54_INTERACT_1"/>
    <property type="match status" value="1"/>
</dbReference>